<dbReference type="Pfam" id="PF00293">
    <property type="entry name" value="NUDIX"/>
    <property type="match status" value="1"/>
</dbReference>
<dbReference type="PROSITE" id="PS51462">
    <property type="entry name" value="NUDIX"/>
    <property type="match status" value="1"/>
</dbReference>
<keyword evidence="3" id="KW-1185">Reference proteome</keyword>
<dbReference type="EMBL" id="JAGEOJ010000009">
    <property type="protein sequence ID" value="MBO2450058.1"/>
    <property type="molecule type" value="Genomic_DNA"/>
</dbReference>
<organism evidence="2 3">
    <name type="scientific">Actinomadura barringtoniae</name>
    <dbReference type="NCBI Taxonomy" id="1427535"/>
    <lineage>
        <taxon>Bacteria</taxon>
        <taxon>Bacillati</taxon>
        <taxon>Actinomycetota</taxon>
        <taxon>Actinomycetes</taxon>
        <taxon>Streptosporangiales</taxon>
        <taxon>Thermomonosporaceae</taxon>
        <taxon>Actinomadura</taxon>
    </lineage>
</organism>
<dbReference type="SUPFAM" id="SSF55811">
    <property type="entry name" value="Nudix"/>
    <property type="match status" value="1"/>
</dbReference>
<dbReference type="Proteomes" id="UP000669179">
    <property type="component" value="Unassembled WGS sequence"/>
</dbReference>
<proteinExistence type="predicted"/>
<dbReference type="InterPro" id="IPR000086">
    <property type="entry name" value="NUDIX_hydrolase_dom"/>
</dbReference>
<protein>
    <submittedName>
        <fullName evidence="2">NUDIX hydrolase</fullName>
    </submittedName>
</protein>
<dbReference type="AlphaFoldDB" id="A0A939PCX1"/>
<comment type="caution">
    <text evidence="2">The sequence shown here is derived from an EMBL/GenBank/DDBJ whole genome shotgun (WGS) entry which is preliminary data.</text>
</comment>
<dbReference type="InterPro" id="IPR015797">
    <property type="entry name" value="NUDIX_hydrolase-like_dom_sf"/>
</dbReference>
<reference evidence="2" key="1">
    <citation type="submission" date="2021-03" db="EMBL/GenBank/DDBJ databases">
        <authorList>
            <person name="Kanchanasin P."/>
            <person name="Saeng-In P."/>
            <person name="Phongsopitanun W."/>
            <person name="Yuki M."/>
            <person name="Kudo T."/>
            <person name="Ohkuma M."/>
            <person name="Tanasupawat S."/>
        </authorList>
    </citation>
    <scope>NUCLEOTIDE SEQUENCE</scope>
    <source>
        <strain evidence="2">GKU 128</strain>
    </source>
</reference>
<dbReference type="GO" id="GO:0016787">
    <property type="term" value="F:hydrolase activity"/>
    <property type="evidence" value="ECO:0007669"/>
    <property type="project" value="UniProtKB-KW"/>
</dbReference>
<evidence type="ECO:0000259" key="1">
    <source>
        <dbReference type="PROSITE" id="PS51462"/>
    </source>
</evidence>
<dbReference type="RefSeq" id="WP_208257930.1">
    <property type="nucleotide sequence ID" value="NZ_JAGEOJ010000009.1"/>
</dbReference>
<sequence>MSWLPPEQYIRTLPNATMYAALYFTDFEGNPFALRSAHNVERWQFPGGNVEHCDASPFAAAVRECREETGIEFQGPPVLLLTHFLPPERRWPSAKVGFVFDGGILTPDVLDRIVLDPEEHSEWLVQSLTEWETTMSMRLYARVTALDEARRTRSAAFLCEAA</sequence>
<evidence type="ECO:0000313" key="2">
    <source>
        <dbReference type="EMBL" id="MBO2450058.1"/>
    </source>
</evidence>
<name>A0A939PCX1_9ACTN</name>
<accession>A0A939PCX1</accession>
<feature type="domain" description="Nudix hydrolase" evidence="1">
    <location>
        <begin position="13"/>
        <end position="141"/>
    </location>
</feature>
<evidence type="ECO:0000313" key="3">
    <source>
        <dbReference type="Proteomes" id="UP000669179"/>
    </source>
</evidence>
<gene>
    <name evidence="2" type="ORF">J4573_23345</name>
</gene>
<keyword evidence="2" id="KW-0378">Hydrolase</keyword>
<dbReference type="Gene3D" id="3.90.79.10">
    <property type="entry name" value="Nucleoside Triphosphate Pyrophosphohydrolase"/>
    <property type="match status" value="1"/>
</dbReference>